<dbReference type="Proteomes" id="UP000650424">
    <property type="component" value="Unassembled WGS sequence"/>
</dbReference>
<protein>
    <recommendedName>
        <fullName evidence="4">DUF2987 domain-containing protein</fullName>
    </recommendedName>
</protein>
<feature type="signal peptide" evidence="1">
    <location>
        <begin position="1"/>
        <end position="38"/>
    </location>
</feature>
<organism evidence="2 3">
    <name type="scientific">Undibacterium hunanense</name>
    <dbReference type="NCBI Taxonomy" id="2762292"/>
    <lineage>
        <taxon>Bacteria</taxon>
        <taxon>Pseudomonadati</taxon>
        <taxon>Pseudomonadota</taxon>
        <taxon>Betaproteobacteria</taxon>
        <taxon>Burkholderiales</taxon>
        <taxon>Oxalobacteraceae</taxon>
        <taxon>Undibacterium</taxon>
    </lineage>
</organism>
<keyword evidence="3" id="KW-1185">Reference proteome</keyword>
<keyword evidence="1" id="KW-0732">Signal</keyword>
<sequence>MHSVFSPAPAFSRPVAKLAFMLALLSASLTLSIDQAQAQVNAPASSAASSTASTSASAAEELPSVEVKAVRDPAILPYKVAYELISKVRGASKDKVQILIRITSAKSHAPLPNLNIYLDGKNTHQQLDISPTGYVTVPLDATAYADGAEFVTNQKKGSMEVNILLLPKLPQDIFKYADISESIEAAQSAIKELVPWYLRLFMPSVNGVGICYADQNQIVLVKGSEEVHLPANNDAIDPLKNKVHCTRFSAKDVAREKENLIMPASGWQAIFM</sequence>
<proteinExistence type="predicted"/>
<name>A0ABR6ZQZ0_9BURK</name>
<dbReference type="RefSeq" id="WP_186947174.1">
    <property type="nucleotide sequence ID" value="NZ_JACOGF010000004.1"/>
</dbReference>
<evidence type="ECO:0008006" key="4">
    <source>
        <dbReference type="Google" id="ProtNLM"/>
    </source>
</evidence>
<gene>
    <name evidence="2" type="ORF">H8L32_10720</name>
</gene>
<evidence type="ECO:0000256" key="1">
    <source>
        <dbReference type="SAM" id="SignalP"/>
    </source>
</evidence>
<comment type="caution">
    <text evidence="2">The sequence shown here is derived from an EMBL/GenBank/DDBJ whole genome shotgun (WGS) entry which is preliminary data.</text>
</comment>
<feature type="chain" id="PRO_5045091693" description="DUF2987 domain-containing protein" evidence="1">
    <location>
        <begin position="39"/>
        <end position="272"/>
    </location>
</feature>
<accession>A0ABR6ZQZ0</accession>
<dbReference type="EMBL" id="JACOGF010000004">
    <property type="protein sequence ID" value="MBC3917948.1"/>
    <property type="molecule type" value="Genomic_DNA"/>
</dbReference>
<evidence type="ECO:0000313" key="2">
    <source>
        <dbReference type="EMBL" id="MBC3917948.1"/>
    </source>
</evidence>
<reference evidence="2 3" key="1">
    <citation type="submission" date="2020-08" db="EMBL/GenBank/DDBJ databases">
        <title>Novel species isolated from subtropical streams in China.</title>
        <authorList>
            <person name="Lu H."/>
        </authorList>
    </citation>
    <scope>NUCLEOTIDE SEQUENCE [LARGE SCALE GENOMIC DNA]</scope>
    <source>
        <strain evidence="2 3">CY18W</strain>
    </source>
</reference>
<evidence type="ECO:0000313" key="3">
    <source>
        <dbReference type="Proteomes" id="UP000650424"/>
    </source>
</evidence>